<evidence type="ECO:0000313" key="11">
    <source>
        <dbReference type="EMBL" id="GJD58994.1"/>
    </source>
</evidence>
<dbReference type="InterPro" id="IPR002125">
    <property type="entry name" value="CMP_dCMP_dom"/>
</dbReference>
<dbReference type="EMBL" id="CABFVH010000081">
    <property type="protein sequence ID" value="VUF15966.1"/>
    <property type="molecule type" value="Genomic_DNA"/>
</dbReference>
<dbReference type="HAMAP" id="MF_00972">
    <property type="entry name" value="tRNA_aden_deaminase"/>
    <property type="match status" value="1"/>
</dbReference>
<comment type="cofactor">
    <cofactor evidence="8">
        <name>Zn(2+)</name>
        <dbReference type="ChEBI" id="CHEBI:29105"/>
    </cofactor>
    <text evidence="8">Binds 1 zinc ion per subunit.</text>
</comment>
<feature type="binding site" evidence="8">
    <location>
        <position position="113"/>
    </location>
    <ligand>
        <name>Zn(2+)</name>
        <dbReference type="ChEBI" id="CHEBI:29105"/>
        <note>catalytic</note>
    </ligand>
</feature>
<evidence type="ECO:0000256" key="1">
    <source>
        <dbReference type="ARBA" id="ARBA00010669"/>
    </source>
</evidence>
<sequence>MAKPIHGPVQGPVHESVDESADESAPGLVAAGDPFDRAFAEARRAAAAGEVPVGAVVVRDGRILAAAHNRPRALHDPTAHAEILAIRAACAALGSERLPGCDLYVTLEPCPMCAGAIGFARIRRLYFGASDPKGGGVEHGPRVFNQPTCHHAPEVYGGFREGEAAELLRAFFAERRD</sequence>
<dbReference type="EMBL" id="BPQI01000180">
    <property type="protein sequence ID" value="GJD58994.1"/>
    <property type="molecule type" value="Genomic_DNA"/>
</dbReference>
<reference evidence="12 13" key="1">
    <citation type="submission" date="2019-06" db="EMBL/GenBank/DDBJ databases">
        <authorList>
            <person name="Rodrigo-Torres L."/>
            <person name="Arahal R. D."/>
            <person name="Lucena T."/>
        </authorList>
    </citation>
    <scope>NUCLEOTIDE SEQUENCE [LARGE SCALE GENOMIC DNA]</scope>
    <source>
        <strain evidence="12 13">SW08-7</strain>
    </source>
</reference>
<evidence type="ECO:0000256" key="3">
    <source>
        <dbReference type="ARBA" id="ARBA00022694"/>
    </source>
</evidence>
<evidence type="ECO:0000256" key="9">
    <source>
        <dbReference type="SAM" id="MobiDB-lite"/>
    </source>
</evidence>
<proteinExistence type="inferred from homology"/>
<evidence type="ECO:0000256" key="2">
    <source>
        <dbReference type="ARBA" id="ARBA00011738"/>
    </source>
</evidence>
<name>A0A564G7G2_9HYPH</name>
<dbReference type="InterPro" id="IPR016193">
    <property type="entry name" value="Cytidine_deaminase-like"/>
</dbReference>
<dbReference type="PROSITE" id="PS00903">
    <property type="entry name" value="CYT_DCMP_DEAMINASES_1"/>
    <property type="match status" value="1"/>
</dbReference>
<dbReference type="Proteomes" id="UP001055303">
    <property type="component" value="Unassembled WGS sequence"/>
</dbReference>
<keyword evidence="5 8" id="KW-0378">Hydrolase</keyword>
<evidence type="ECO:0000313" key="13">
    <source>
        <dbReference type="Proteomes" id="UP000401717"/>
    </source>
</evidence>
<dbReference type="CDD" id="cd01285">
    <property type="entry name" value="nucleoside_deaminase"/>
    <property type="match status" value="1"/>
</dbReference>
<feature type="binding site" evidence="8">
    <location>
        <position position="80"/>
    </location>
    <ligand>
        <name>Zn(2+)</name>
        <dbReference type="ChEBI" id="CHEBI:29105"/>
        <note>catalytic</note>
    </ligand>
</feature>
<comment type="similarity">
    <text evidence="1">Belongs to the cytidine and deoxycytidylate deaminase family. ADAT2 subfamily.</text>
</comment>
<evidence type="ECO:0000256" key="4">
    <source>
        <dbReference type="ARBA" id="ARBA00022723"/>
    </source>
</evidence>
<keyword evidence="6 8" id="KW-0862">Zinc</keyword>
<dbReference type="PANTHER" id="PTHR11079">
    <property type="entry name" value="CYTOSINE DEAMINASE FAMILY MEMBER"/>
    <property type="match status" value="1"/>
</dbReference>
<reference evidence="11" key="2">
    <citation type="journal article" date="2021" name="Front. Microbiol.">
        <title>Comprehensive Comparative Genomics and Phenotyping of Methylobacterium Species.</title>
        <authorList>
            <person name="Alessa O."/>
            <person name="Ogura Y."/>
            <person name="Fujitani Y."/>
            <person name="Takami H."/>
            <person name="Hayashi T."/>
            <person name="Sahin N."/>
            <person name="Tani A."/>
        </authorList>
    </citation>
    <scope>NUCLEOTIDE SEQUENCE</scope>
    <source>
        <strain evidence="11">DSM 22415</strain>
    </source>
</reference>
<dbReference type="InterPro" id="IPR016192">
    <property type="entry name" value="APOBEC/CMP_deaminase_Zn-bd"/>
</dbReference>
<protein>
    <recommendedName>
        <fullName evidence="8">tRNA-specific adenosine deaminase</fullName>
        <ecNumber evidence="8">3.5.4.33</ecNumber>
    </recommendedName>
</protein>
<dbReference type="InterPro" id="IPR028883">
    <property type="entry name" value="tRNA_aden_deaminase"/>
</dbReference>
<dbReference type="GO" id="GO:0008270">
    <property type="term" value="F:zinc ion binding"/>
    <property type="evidence" value="ECO:0007669"/>
    <property type="project" value="UniProtKB-UniRule"/>
</dbReference>
<keyword evidence="14" id="KW-1185">Reference proteome</keyword>
<reference evidence="11" key="3">
    <citation type="submission" date="2021-08" db="EMBL/GenBank/DDBJ databases">
        <authorList>
            <person name="Tani A."/>
            <person name="Ola A."/>
            <person name="Ogura Y."/>
            <person name="Katsura K."/>
            <person name="Hayashi T."/>
        </authorList>
    </citation>
    <scope>NUCLEOTIDE SEQUENCE</scope>
    <source>
        <strain evidence="11">DSM 22415</strain>
    </source>
</reference>
<evidence type="ECO:0000259" key="10">
    <source>
        <dbReference type="PROSITE" id="PS51747"/>
    </source>
</evidence>
<evidence type="ECO:0000313" key="12">
    <source>
        <dbReference type="EMBL" id="VUF15966.1"/>
    </source>
</evidence>
<dbReference type="RefSeq" id="WP_238179585.1">
    <property type="nucleotide sequence ID" value="NZ_BPQI01000180.1"/>
</dbReference>
<evidence type="ECO:0000313" key="14">
    <source>
        <dbReference type="Proteomes" id="UP001055303"/>
    </source>
</evidence>
<comment type="subunit">
    <text evidence="2 8">Homodimer.</text>
</comment>
<comment type="function">
    <text evidence="8">Catalyzes the deamination of adenosine to inosine at the wobble position 34 of tRNA(Arg2).</text>
</comment>
<feature type="binding site" evidence="8">
    <location>
        <position position="110"/>
    </location>
    <ligand>
        <name>Zn(2+)</name>
        <dbReference type="ChEBI" id="CHEBI:29105"/>
        <note>catalytic</note>
    </ligand>
</feature>
<dbReference type="AlphaFoldDB" id="A0A564G7G2"/>
<evidence type="ECO:0000256" key="8">
    <source>
        <dbReference type="HAMAP-Rule" id="MF_00972"/>
    </source>
</evidence>
<dbReference type="GO" id="GO:0052717">
    <property type="term" value="F:tRNA-specific adenosine-34 deaminase activity"/>
    <property type="evidence" value="ECO:0007669"/>
    <property type="project" value="UniProtKB-UniRule"/>
</dbReference>
<accession>A0A564G7G2</accession>
<dbReference type="EC" id="3.5.4.33" evidence="8"/>
<dbReference type="Gene3D" id="3.40.140.10">
    <property type="entry name" value="Cytidine Deaminase, domain 2"/>
    <property type="match status" value="1"/>
</dbReference>
<feature type="active site" description="Proton donor" evidence="8">
    <location>
        <position position="82"/>
    </location>
</feature>
<dbReference type="Pfam" id="PF00383">
    <property type="entry name" value="dCMP_cyt_deam_1"/>
    <property type="match status" value="1"/>
</dbReference>
<dbReference type="GO" id="GO:0002100">
    <property type="term" value="P:tRNA wobble adenosine to inosine editing"/>
    <property type="evidence" value="ECO:0007669"/>
    <property type="project" value="UniProtKB-UniRule"/>
</dbReference>
<dbReference type="SUPFAM" id="SSF53927">
    <property type="entry name" value="Cytidine deaminase-like"/>
    <property type="match status" value="1"/>
</dbReference>
<feature type="region of interest" description="Disordered" evidence="9">
    <location>
        <begin position="1"/>
        <end position="27"/>
    </location>
</feature>
<comment type="catalytic activity">
    <reaction evidence="7 8">
        <text>adenosine(34) in tRNA + H2O + H(+) = inosine(34) in tRNA + NH4(+)</text>
        <dbReference type="Rhea" id="RHEA:43168"/>
        <dbReference type="Rhea" id="RHEA-COMP:10373"/>
        <dbReference type="Rhea" id="RHEA-COMP:10374"/>
        <dbReference type="ChEBI" id="CHEBI:15377"/>
        <dbReference type="ChEBI" id="CHEBI:15378"/>
        <dbReference type="ChEBI" id="CHEBI:28938"/>
        <dbReference type="ChEBI" id="CHEBI:74411"/>
        <dbReference type="ChEBI" id="CHEBI:82852"/>
        <dbReference type="EC" id="3.5.4.33"/>
    </reaction>
</comment>
<gene>
    <name evidence="8 12" type="primary">tadA</name>
    <name evidence="11" type="synonym">tadA_2</name>
    <name evidence="11" type="ORF">IFDJLNFL_4920</name>
    <name evidence="12" type="ORF">MTDSW087_05715</name>
</gene>
<dbReference type="PROSITE" id="PS51747">
    <property type="entry name" value="CYT_DCMP_DEAMINASES_2"/>
    <property type="match status" value="1"/>
</dbReference>
<dbReference type="Proteomes" id="UP000401717">
    <property type="component" value="Unassembled WGS sequence"/>
</dbReference>
<evidence type="ECO:0000256" key="6">
    <source>
        <dbReference type="ARBA" id="ARBA00022833"/>
    </source>
</evidence>
<keyword evidence="4 8" id="KW-0479">Metal-binding</keyword>
<feature type="domain" description="CMP/dCMP-type deaminase" evidence="10">
    <location>
        <begin position="29"/>
        <end position="138"/>
    </location>
</feature>
<organism evidence="12 13">
    <name type="scientific">Methylobacterium dankookense</name>
    <dbReference type="NCBI Taxonomy" id="560405"/>
    <lineage>
        <taxon>Bacteria</taxon>
        <taxon>Pseudomonadati</taxon>
        <taxon>Pseudomonadota</taxon>
        <taxon>Alphaproteobacteria</taxon>
        <taxon>Hyphomicrobiales</taxon>
        <taxon>Methylobacteriaceae</taxon>
        <taxon>Methylobacterium</taxon>
    </lineage>
</organism>
<evidence type="ECO:0000256" key="7">
    <source>
        <dbReference type="ARBA" id="ARBA00048045"/>
    </source>
</evidence>
<keyword evidence="3 8" id="KW-0819">tRNA processing</keyword>
<evidence type="ECO:0000256" key="5">
    <source>
        <dbReference type="ARBA" id="ARBA00022801"/>
    </source>
</evidence>
<dbReference type="PANTHER" id="PTHR11079:SF202">
    <property type="entry name" value="TRNA-SPECIFIC ADENOSINE DEAMINASE"/>
    <property type="match status" value="1"/>
</dbReference>